<dbReference type="SUPFAM" id="SSF56112">
    <property type="entry name" value="Protein kinase-like (PK-like)"/>
    <property type="match status" value="1"/>
</dbReference>
<evidence type="ECO:0000259" key="1">
    <source>
        <dbReference type="Pfam" id="PF01636"/>
    </source>
</evidence>
<keyword evidence="3" id="KW-1185">Reference proteome</keyword>
<reference evidence="3" key="2">
    <citation type="submission" date="2018-06" db="EMBL/GenBank/DDBJ databases">
        <title>Genome sequence of Rhodanobacteraceae bacterium strain Dysh456.</title>
        <authorList>
            <person name="Fukui M."/>
        </authorList>
    </citation>
    <scope>NUCLEOTIDE SEQUENCE [LARGE SCALE GENOMIC DNA]</scope>
    <source>
        <strain evidence="3">Dysh456</strain>
    </source>
</reference>
<dbReference type="Gene3D" id="3.30.200.20">
    <property type="entry name" value="Phosphorylase Kinase, domain 1"/>
    <property type="match status" value="1"/>
</dbReference>
<dbReference type="Pfam" id="PF01636">
    <property type="entry name" value="APH"/>
    <property type="match status" value="1"/>
</dbReference>
<evidence type="ECO:0000313" key="2">
    <source>
        <dbReference type="EMBL" id="BBD80067.1"/>
    </source>
</evidence>
<reference evidence="3" key="1">
    <citation type="submission" date="2018-04" db="EMBL/GenBank/DDBJ databases">
        <authorList>
            <person name="Watanabe M."/>
            <person name="Kojima H."/>
        </authorList>
    </citation>
    <scope>NUCLEOTIDE SEQUENCE [LARGE SCALE GENOMIC DNA]</scope>
    <source>
        <strain evidence="3">Dysh456</strain>
    </source>
</reference>
<gene>
    <name evidence="2" type="ORF">ALSL_1410</name>
</gene>
<dbReference type="AlphaFoldDB" id="A0A2Z6E522"/>
<accession>A0A2Z6E522</accession>
<dbReference type="Gene3D" id="3.90.1200.10">
    <property type="match status" value="1"/>
</dbReference>
<dbReference type="KEGG" id="rbd:ALSL_1410"/>
<keyword evidence="2" id="KW-0808">Transferase</keyword>
<dbReference type="InterPro" id="IPR002575">
    <property type="entry name" value="Aminoglycoside_PTrfase"/>
</dbReference>
<proteinExistence type="predicted"/>
<sequence length="336" mass="38397">MTFPADRTDPRLAFARRALRDPAAMLEPIAGDASLRSYWRVHADGRHCLVMDAPPDQEDLRPWLTIRERLAAAGLRVPAVYAQDLAAGFLLIEDLGPRLYLDALDETSADALYDDALDALFVMQTRVEHRDLPPFDWPMLVQGLEVMPEWFLRRHLGHTPSCAEWDVLEAAFDVIVRNALEQPRRFVHRDYHSRNLLVVSENNPGIIDFQGARSGSITYDLASLLRDAYVVWPRERVETWAEGYRRRLVAAGVIDAAVDAARFRRWFDLTGLHRHVRVLGQFYRLHYRDGKSGYLQDVPAVYRYVVEVAARYPELADFAALIERHAQGRNLAEAAP</sequence>
<dbReference type="EMBL" id="AP018560">
    <property type="protein sequence ID" value="BBD80067.1"/>
    <property type="molecule type" value="Genomic_DNA"/>
</dbReference>
<organism evidence="2 3">
    <name type="scientific">Aerosticca soli</name>
    <dbReference type="NCBI Taxonomy" id="2010829"/>
    <lineage>
        <taxon>Bacteria</taxon>
        <taxon>Pseudomonadati</taxon>
        <taxon>Pseudomonadota</taxon>
        <taxon>Gammaproteobacteria</taxon>
        <taxon>Lysobacterales</taxon>
        <taxon>Rhodanobacteraceae</taxon>
        <taxon>Aerosticca</taxon>
    </lineage>
</organism>
<protein>
    <submittedName>
        <fullName evidence="2">Phosphotransferase related to Ser/Thr protein kinases</fullName>
    </submittedName>
</protein>
<dbReference type="Proteomes" id="UP000270530">
    <property type="component" value="Chromosome"/>
</dbReference>
<evidence type="ECO:0000313" key="3">
    <source>
        <dbReference type="Proteomes" id="UP000270530"/>
    </source>
</evidence>
<name>A0A2Z6E522_9GAMM</name>
<dbReference type="OrthoDB" id="9809275at2"/>
<keyword evidence="2" id="KW-0418">Kinase</keyword>
<feature type="domain" description="Aminoglycoside phosphotransferase" evidence="1">
    <location>
        <begin position="27"/>
        <end position="248"/>
    </location>
</feature>
<dbReference type="InterPro" id="IPR011009">
    <property type="entry name" value="Kinase-like_dom_sf"/>
</dbReference>
<dbReference type="RefSeq" id="WP_126537753.1">
    <property type="nucleotide sequence ID" value="NZ_AP018560.1"/>
</dbReference>
<dbReference type="GO" id="GO:0016301">
    <property type="term" value="F:kinase activity"/>
    <property type="evidence" value="ECO:0007669"/>
    <property type="project" value="UniProtKB-KW"/>
</dbReference>